<feature type="domain" description="Protein kinase" evidence="9">
    <location>
        <begin position="28"/>
        <end position="399"/>
    </location>
</feature>
<dbReference type="AlphaFoldDB" id="A0A6A6WZQ1"/>
<accession>A0A6A6WZQ1</accession>
<name>A0A6A6WZQ1_9PLEO</name>
<evidence type="ECO:0000313" key="11">
    <source>
        <dbReference type="Proteomes" id="UP000799757"/>
    </source>
</evidence>
<keyword evidence="2" id="KW-0723">Serine/threonine-protein kinase</keyword>
<dbReference type="Gene3D" id="3.30.200.20">
    <property type="entry name" value="Phosphorylase Kinase, domain 1"/>
    <property type="match status" value="1"/>
</dbReference>
<evidence type="ECO:0000259" key="9">
    <source>
        <dbReference type="PROSITE" id="PS50011"/>
    </source>
</evidence>
<sequence>MASPPATPPAELPSNLQSWRFKDTGAPCEWAEEYRPGGFHPVDLGDTFRDGKYKIMVAKASTTNTELCIVDHLSELAPKDTRAQHVTVLLDTFQHQGINGKHQCLVFEPMGATAASLVEELPENKPKMYGKRQRYPKWMAKKILLHALRGLAFLHQNGVVHGDVQPSNLLFSIEDIDSAKEDDLKQNEAATVISLHRIDGKADRWAPKHLYLKQPLYDRVQLGSELCVKLSDLGGAFWLANPPSDTVTPVSLRAPELILHQPFGCSIDIWSFGCLMFEFLTGRTLFAVGILGNGQKEQDDGDDDHLIQLNDIIRPLPDSVMAAWPRAGKWYTPNRQRLQPYCNDEPYIHDSLEVLFWENKPAEIDDEESAVLCSLMRNILDYDPGNRPSAVDILKHPWFSE</sequence>
<dbReference type="PANTHER" id="PTHR47634:SF9">
    <property type="entry name" value="PROTEIN KINASE DOMAIN-CONTAINING PROTEIN-RELATED"/>
    <property type="match status" value="1"/>
</dbReference>
<comment type="catalytic activity">
    <reaction evidence="7">
        <text>L-threonyl-[protein] + ATP = O-phospho-L-threonyl-[protein] + ADP + H(+)</text>
        <dbReference type="Rhea" id="RHEA:46608"/>
        <dbReference type="Rhea" id="RHEA-COMP:11060"/>
        <dbReference type="Rhea" id="RHEA-COMP:11605"/>
        <dbReference type="ChEBI" id="CHEBI:15378"/>
        <dbReference type="ChEBI" id="CHEBI:30013"/>
        <dbReference type="ChEBI" id="CHEBI:30616"/>
        <dbReference type="ChEBI" id="CHEBI:61977"/>
        <dbReference type="ChEBI" id="CHEBI:456216"/>
        <dbReference type="EC" id="2.7.11.1"/>
    </reaction>
</comment>
<proteinExistence type="predicted"/>
<dbReference type="SMART" id="SM00220">
    <property type="entry name" value="S_TKc"/>
    <property type="match status" value="1"/>
</dbReference>
<dbReference type="GO" id="GO:0005524">
    <property type="term" value="F:ATP binding"/>
    <property type="evidence" value="ECO:0007669"/>
    <property type="project" value="UniProtKB-KW"/>
</dbReference>
<dbReference type="GO" id="GO:0004674">
    <property type="term" value="F:protein serine/threonine kinase activity"/>
    <property type="evidence" value="ECO:0007669"/>
    <property type="project" value="UniProtKB-KW"/>
</dbReference>
<dbReference type="PROSITE" id="PS50011">
    <property type="entry name" value="PROTEIN_KINASE_DOM"/>
    <property type="match status" value="1"/>
</dbReference>
<evidence type="ECO:0000256" key="6">
    <source>
        <dbReference type="ARBA" id="ARBA00022840"/>
    </source>
</evidence>
<protein>
    <recommendedName>
        <fullName evidence="1">non-specific serine/threonine protein kinase</fullName>
        <ecNumber evidence="1">2.7.11.1</ecNumber>
    </recommendedName>
</protein>
<dbReference type="GO" id="GO:0050684">
    <property type="term" value="P:regulation of mRNA processing"/>
    <property type="evidence" value="ECO:0007669"/>
    <property type="project" value="TreeGrafter"/>
</dbReference>
<dbReference type="OrthoDB" id="5979581at2759"/>
<reference evidence="10" key="1">
    <citation type="journal article" date="2020" name="Stud. Mycol.">
        <title>101 Dothideomycetes genomes: a test case for predicting lifestyles and emergence of pathogens.</title>
        <authorList>
            <person name="Haridas S."/>
            <person name="Albert R."/>
            <person name="Binder M."/>
            <person name="Bloem J."/>
            <person name="Labutti K."/>
            <person name="Salamov A."/>
            <person name="Andreopoulos B."/>
            <person name="Baker S."/>
            <person name="Barry K."/>
            <person name="Bills G."/>
            <person name="Bluhm B."/>
            <person name="Cannon C."/>
            <person name="Castanera R."/>
            <person name="Culley D."/>
            <person name="Daum C."/>
            <person name="Ezra D."/>
            <person name="Gonzalez J."/>
            <person name="Henrissat B."/>
            <person name="Kuo A."/>
            <person name="Liang C."/>
            <person name="Lipzen A."/>
            <person name="Lutzoni F."/>
            <person name="Magnuson J."/>
            <person name="Mondo S."/>
            <person name="Nolan M."/>
            <person name="Ohm R."/>
            <person name="Pangilinan J."/>
            <person name="Park H.-J."/>
            <person name="Ramirez L."/>
            <person name="Alfaro M."/>
            <person name="Sun H."/>
            <person name="Tritt A."/>
            <person name="Yoshinaga Y."/>
            <person name="Zwiers L.-H."/>
            <person name="Turgeon B."/>
            <person name="Goodwin S."/>
            <person name="Spatafora J."/>
            <person name="Crous P."/>
            <person name="Grigoriev I."/>
        </authorList>
    </citation>
    <scope>NUCLEOTIDE SEQUENCE</scope>
    <source>
        <strain evidence="10">CBS 109.77</strain>
    </source>
</reference>
<evidence type="ECO:0000256" key="4">
    <source>
        <dbReference type="ARBA" id="ARBA00022741"/>
    </source>
</evidence>
<dbReference type="Pfam" id="PF00069">
    <property type="entry name" value="Pkinase"/>
    <property type="match status" value="2"/>
</dbReference>
<dbReference type="SUPFAM" id="SSF56112">
    <property type="entry name" value="Protein kinase-like (PK-like)"/>
    <property type="match status" value="1"/>
</dbReference>
<dbReference type="InterPro" id="IPR051334">
    <property type="entry name" value="SRPK"/>
</dbReference>
<evidence type="ECO:0000256" key="8">
    <source>
        <dbReference type="ARBA" id="ARBA00048679"/>
    </source>
</evidence>
<dbReference type="InterPro" id="IPR000719">
    <property type="entry name" value="Prot_kinase_dom"/>
</dbReference>
<dbReference type="EC" id="2.7.11.1" evidence="1"/>
<evidence type="ECO:0000313" key="10">
    <source>
        <dbReference type="EMBL" id="KAF2789710.1"/>
    </source>
</evidence>
<keyword evidence="11" id="KW-1185">Reference proteome</keyword>
<evidence type="ECO:0000256" key="3">
    <source>
        <dbReference type="ARBA" id="ARBA00022679"/>
    </source>
</evidence>
<evidence type="ECO:0000256" key="1">
    <source>
        <dbReference type="ARBA" id="ARBA00012513"/>
    </source>
</evidence>
<gene>
    <name evidence="10" type="ORF">K505DRAFT_420299</name>
</gene>
<keyword evidence="6" id="KW-0067">ATP-binding</keyword>
<comment type="catalytic activity">
    <reaction evidence="8">
        <text>L-seryl-[protein] + ATP = O-phospho-L-seryl-[protein] + ADP + H(+)</text>
        <dbReference type="Rhea" id="RHEA:17989"/>
        <dbReference type="Rhea" id="RHEA-COMP:9863"/>
        <dbReference type="Rhea" id="RHEA-COMP:11604"/>
        <dbReference type="ChEBI" id="CHEBI:15378"/>
        <dbReference type="ChEBI" id="CHEBI:29999"/>
        <dbReference type="ChEBI" id="CHEBI:30616"/>
        <dbReference type="ChEBI" id="CHEBI:83421"/>
        <dbReference type="ChEBI" id="CHEBI:456216"/>
        <dbReference type="EC" id="2.7.11.1"/>
    </reaction>
</comment>
<dbReference type="Proteomes" id="UP000799757">
    <property type="component" value="Unassembled WGS sequence"/>
</dbReference>
<dbReference type="GO" id="GO:0000245">
    <property type="term" value="P:spliceosomal complex assembly"/>
    <property type="evidence" value="ECO:0007669"/>
    <property type="project" value="TreeGrafter"/>
</dbReference>
<dbReference type="InterPro" id="IPR011009">
    <property type="entry name" value="Kinase-like_dom_sf"/>
</dbReference>
<dbReference type="GO" id="GO:0005737">
    <property type="term" value="C:cytoplasm"/>
    <property type="evidence" value="ECO:0007669"/>
    <property type="project" value="TreeGrafter"/>
</dbReference>
<dbReference type="EMBL" id="MU002119">
    <property type="protein sequence ID" value="KAF2789710.1"/>
    <property type="molecule type" value="Genomic_DNA"/>
</dbReference>
<evidence type="ECO:0000256" key="5">
    <source>
        <dbReference type="ARBA" id="ARBA00022777"/>
    </source>
</evidence>
<evidence type="ECO:0000256" key="2">
    <source>
        <dbReference type="ARBA" id="ARBA00022527"/>
    </source>
</evidence>
<dbReference type="PANTHER" id="PTHR47634">
    <property type="entry name" value="PROTEIN KINASE DOMAIN-CONTAINING PROTEIN-RELATED"/>
    <property type="match status" value="1"/>
</dbReference>
<organism evidence="10 11">
    <name type="scientific">Melanomma pulvis-pyrius CBS 109.77</name>
    <dbReference type="NCBI Taxonomy" id="1314802"/>
    <lineage>
        <taxon>Eukaryota</taxon>
        <taxon>Fungi</taxon>
        <taxon>Dikarya</taxon>
        <taxon>Ascomycota</taxon>
        <taxon>Pezizomycotina</taxon>
        <taxon>Dothideomycetes</taxon>
        <taxon>Pleosporomycetidae</taxon>
        <taxon>Pleosporales</taxon>
        <taxon>Melanommataceae</taxon>
        <taxon>Melanomma</taxon>
    </lineage>
</organism>
<evidence type="ECO:0000256" key="7">
    <source>
        <dbReference type="ARBA" id="ARBA00047899"/>
    </source>
</evidence>
<dbReference type="Gene3D" id="1.10.510.10">
    <property type="entry name" value="Transferase(Phosphotransferase) domain 1"/>
    <property type="match status" value="1"/>
</dbReference>
<keyword evidence="3" id="KW-0808">Transferase</keyword>
<keyword evidence="5 10" id="KW-0418">Kinase</keyword>
<dbReference type="GO" id="GO:0005634">
    <property type="term" value="C:nucleus"/>
    <property type="evidence" value="ECO:0007669"/>
    <property type="project" value="TreeGrafter"/>
</dbReference>
<keyword evidence="4" id="KW-0547">Nucleotide-binding</keyword>